<name>A0AAE1EL89_PETCI</name>
<dbReference type="AlphaFoldDB" id="A0AAE1EL89"/>
<dbReference type="Proteomes" id="UP001286313">
    <property type="component" value="Unassembled WGS sequence"/>
</dbReference>
<evidence type="ECO:0000256" key="1">
    <source>
        <dbReference type="SAM" id="MobiDB-lite"/>
    </source>
</evidence>
<feature type="region of interest" description="Disordered" evidence="1">
    <location>
        <begin position="45"/>
        <end position="67"/>
    </location>
</feature>
<sequence length="105" mass="11841">MLHIHHHSHNQQPTPPTYSITHISNPIITTNTHILYSTTHTSTTKIHHKHPPQIQHHPPTPSTTSTHMPNIIYPTTPSTTSTHMPNIIHPHAHHHLPGPLDSQKT</sequence>
<keyword evidence="3" id="KW-1185">Reference proteome</keyword>
<accession>A0AAE1EL89</accession>
<feature type="compositionally biased region" description="Low complexity" evidence="1">
    <location>
        <begin position="52"/>
        <end position="67"/>
    </location>
</feature>
<reference evidence="2" key="1">
    <citation type="submission" date="2023-10" db="EMBL/GenBank/DDBJ databases">
        <title>Genome assemblies of two species of porcelain crab, Petrolisthes cinctipes and Petrolisthes manimaculis (Anomura: Porcellanidae).</title>
        <authorList>
            <person name="Angst P."/>
        </authorList>
    </citation>
    <scope>NUCLEOTIDE SEQUENCE</scope>
    <source>
        <strain evidence="2">PB745_01</strain>
        <tissue evidence="2">Gill</tissue>
    </source>
</reference>
<protein>
    <submittedName>
        <fullName evidence="2">Uncharacterized protein</fullName>
    </submittedName>
</protein>
<comment type="caution">
    <text evidence="2">The sequence shown here is derived from an EMBL/GenBank/DDBJ whole genome shotgun (WGS) entry which is preliminary data.</text>
</comment>
<organism evidence="2 3">
    <name type="scientific">Petrolisthes cinctipes</name>
    <name type="common">Flat porcelain crab</name>
    <dbReference type="NCBI Taxonomy" id="88211"/>
    <lineage>
        <taxon>Eukaryota</taxon>
        <taxon>Metazoa</taxon>
        <taxon>Ecdysozoa</taxon>
        <taxon>Arthropoda</taxon>
        <taxon>Crustacea</taxon>
        <taxon>Multicrustacea</taxon>
        <taxon>Malacostraca</taxon>
        <taxon>Eumalacostraca</taxon>
        <taxon>Eucarida</taxon>
        <taxon>Decapoda</taxon>
        <taxon>Pleocyemata</taxon>
        <taxon>Anomura</taxon>
        <taxon>Galatheoidea</taxon>
        <taxon>Porcellanidae</taxon>
        <taxon>Petrolisthes</taxon>
    </lineage>
</organism>
<dbReference type="EMBL" id="JAWQEG010005857">
    <property type="protein sequence ID" value="KAK3856527.1"/>
    <property type="molecule type" value="Genomic_DNA"/>
</dbReference>
<evidence type="ECO:0000313" key="3">
    <source>
        <dbReference type="Proteomes" id="UP001286313"/>
    </source>
</evidence>
<proteinExistence type="predicted"/>
<gene>
    <name evidence="2" type="ORF">Pcinc_037154</name>
</gene>
<evidence type="ECO:0000313" key="2">
    <source>
        <dbReference type="EMBL" id="KAK3856527.1"/>
    </source>
</evidence>